<reference evidence="3" key="1">
    <citation type="submission" date="2017-02" db="UniProtKB">
        <authorList>
            <consortium name="WormBaseParasite"/>
        </authorList>
    </citation>
    <scope>IDENTIFICATION</scope>
</reference>
<dbReference type="Proteomes" id="UP000280834">
    <property type="component" value="Unassembled WGS sequence"/>
</dbReference>
<name>A0A0R3QIR7_9BILA</name>
<accession>A0A0R3QIR7</accession>
<protein>
    <submittedName>
        <fullName evidence="3">ArsA_ATPase domain-containing protein</fullName>
    </submittedName>
</protein>
<evidence type="ECO:0000313" key="1">
    <source>
        <dbReference type="EMBL" id="VDO18203.1"/>
    </source>
</evidence>
<reference evidence="1 2" key="2">
    <citation type="submission" date="2018-11" db="EMBL/GenBank/DDBJ databases">
        <authorList>
            <consortium name="Pathogen Informatics"/>
        </authorList>
    </citation>
    <scope>NUCLEOTIDE SEQUENCE [LARGE SCALE GENOMIC DNA]</scope>
</reference>
<dbReference type="InterPro" id="IPR027417">
    <property type="entry name" value="P-loop_NTPase"/>
</dbReference>
<dbReference type="SUPFAM" id="SSF52540">
    <property type="entry name" value="P-loop containing nucleoside triphosphate hydrolases"/>
    <property type="match status" value="1"/>
</dbReference>
<gene>
    <name evidence="1" type="ORF">BTMF_LOCUS5549</name>
</gene>
<keyword evidence="2" id="KW-1185">Reference proteome</keyword>
<dbReference type="AlphaFoldDB" id="A0A0R3QIR7"/>
<dbReference type="EMBL" id="UZAG01006019">
    <property type="protein sequence ID" value="VDO18203.1"/>
    <property type="molecule type" value="Genomic_DNA"/>
</dbReference>
<sequence length="35" mass="3835">MENTLEPTLQNVINQTTLKWIFVGGKGGVGKTTCR</sequence>
<evidence type="ECO:0000313" key="2">
    <source>
        <dbReference type="Proteomes" id="UP000280834"/>
    </source>
</evidence>
<organism evidence="3">
    <name type="scientific">Brugia timori</name>
    <dbReference type="NCBI Taxonomy" id="42155"/>
    <lineage>
        <taxon>Eukaryota</taxon>
        <taxon>Metazoa</taxon>
        <taxon>Ecdysozoa</taxon>
        <taxon>Nematoda</taxon>
        <taxon>Chromadorea</taxon>
        <taxon>Rhabditida</taxon>
        <taxon>Spirurina</taxon>
        <taxon>Spiruromorpha</taxon>
        <taxon>Filarioidea</taxon>
        <taxon>Onchocercidae</taxon>
        <taxon>Brugia</taxon>
    </lineage>
</organism>
<dbReference type="WBParaSite" id="BTMF_0000630801-mRNA-1">
    <property type="protein sequence ID" value="BTMF_0000630801-mRNA-1"/>
    <property type="gene ID" value="BTMF_0000630801"/>
</dbReference>
<evidence type="ECO:0000313" key="3">
    <source>
        <dbReference type="WBParaSite" id="BTMF_0000630801-mRNA-1"/>
    </source>
</evidence>
<dbReference type="Gene3D" id="3.40.50.300">
    <property type="entry name" value="P-loop containing nucleotide triphosphate hydrolases"/>
    <property type="match status" value="1"/>
</dbReference>
<dbReference type="STRING" id="42155.A0A0R3QIR7"/>
<proteinExistence type="predicted"/>